<gene>
    <name evidence="1" type="primary">GAD2_1</name>
    <name evidence="1" type="ORF">LPJ66_001571</name>
</gene>
<keyword evidence="1" id="KW-0456">Lyase</keyword>
<sequence length="442" mass="48005">MALLNNNAHVFQSSPAGAVLEAAVGTKLAEMANFSTKTAAGLTFPGGSYSNMHALMVARNQRFPEVKHGGIVALAKAGVRPVIFTSAHAHYSIEKSAIAAGIGLDNVICVPTDDCGCMNPVALRELAHREIAAGGTPFFVNATAGTTVLGAFDPLAEIADVCEELGMWLHVDGSWGSPLALFADPSVFEYPIPAGRINSLTINPHKLLGVPLQCSFLLMRDGLGVMRETLGLNASYLFHSAPEDDESADGFGLHQQKQQLGGSWDFGDATMGCGRRPDAIKIWISWRYYGTKYFSDRVGRARQLAIEFADMIASRNTVHTSELGNWKLFVRPQSTCVCFWFIPHSEADRHTGRKNNNGSTNPQCWWGDVTKALCNQVNATGKLLLDYACVDRFAPTSVPGEYNKNTVPFFFRIPFNSPGVTVDTLEAIMNSIELAARHLYSN</sequence>
<proteinExistence type="predicted"/>
<evidence type="ECO:0000313" key="2">
    <source>
        <dbReference type="Proteomes" id="UP001150581"/>
    </source>
</evidence>
<dbReference type="Proteomes" id="UP001150581">
    <property type="component" value="Unassembled WGS sequence"/>
</dbReference>
<accession>A0ACC1ISZ3</accession>
<comment type="caution">
    <text evidence="1">The sequence shown here is derived from an EMBL/GenBank/DDBJ whole genome shotgun (WGS) entry which is preliminary data.</text>
</comment>
<keyword evidence="2" id="KW-1185">Reference proteome</keyword>
<protein>
    <submittedName>
        <fullName evidence="1">Glutamate decarboxylase 2</fullName>
        <ecNumber evidence="1">4.1.1.15</ecNumber>
    </submittedName>
</protein>
<dbReference type="EMBL" id="JANBPG010000090">
    <property type="protein sequence ID" value="KAJ1900288.1"/>
    <property type="molecule type" value="Genomic_DNA"/>
</dbReference>
<dbReference type="EC" id="4.1.1.15" evidence="1"/>
<name>A0ACC1ISZ3_9FUNG</name>
<reference evidence="1" key="1">
    <citation type="submission" date="2022-07" db="EMBL/GenBank/DDBJ databases">
        <title>Phylogenomic reconstructions and comparative analyses of Kickxellomycotina fungi.</title>
        <authorList>
            <person name="Reynolds N.K."/>
            <person name="Stajich J.E."/>
            <person name="Barry K."/>
            <person name="Grigoriev I.V."/>
            <person name="Crous P."/>
            <person name="Smith M.E."/>
        </authorList>
    </citation>
    <scope>NUCLEOTIDE SEQUENCE</scope>
    <source>
        <strain evidence="1">Benny 63K</strain>
    </source>
</reference>
<evidence type="ECO:0000313" key="1">
    <source>
        <dbReference type="EMBL" id="KAJ1900288.1"/>
    </source>
</evidence>
<organism evidence="1 2">
    <name type="scientific">Kickxella alabastrina</name>
    <dbReference type="NCBI Taxonomy" id="61397"/>
    <lineage>
        <taxon>Eukaryota</taxon>
        <taxon>Fungi</taxon>
        <taxon>Fungi incertae sedis</taxon>
        <taxon>Zoopagomycota</taxon>
        <taxon>Kickxellomycotina</taxon>
        <taxon>Kickxellomycetes</taxon>
        <taxon>Kickxellales</taxon>
        <taxon>Kickxellaceae</taxon>
        <taxon>Kickxella</taxon>
    </lineage>
</organism>